<sequence length="489" mass="54033">MPLALLTGKDVYTLFQIRLENDAVVFRGNEYEASGQLLRGTVVLCLPLPLKVDNIRLKLTGTLHYNWTYAKAASLGILSGTIGKTIQFYEHLWPPFVGISAVDSTPDKQAYVTKSFTLQPGNYEWPFQVMLGGDITESVEGTCKANITYRLKATVARRKLACDLHTYKHLRIIRTIDASALSFSHTINVENVWLNKIDYSIIGPRKAIAFGSSVPLEIRIIPLLKGIELGNITVTLLEVHEIILLPRIGYRVRDYNKEKEIDRWTVTTSRDEHWQSRISGTGREGWVVNTSLNLPRELKRCLQDVDAKGIKIRHKLKLAMALKNLDGHISELCSTLPVTIFISPDASPDEEGNLEQRLPCKTTAEDIAAVAPPGYGEHIVDQLCVFPGDRLRASYTFRGRSSAHSGASTPSYVFGGGHRSSAVPLILHKSGPNSPNSIGETLKLSKVPSYKTAVKTPAKPLSYAAAFVLPDYYAAIRSAGYDTTQDAEG</sequence>
<gene>
    <name evidence="4" type="ORF">B0T21DRAFT_344955</name>
</gene>
<dbReference type="EMBL" id="JAUKTV010000002">
    <property type="protein sequence ID" value="KAK0744818.1"/>
    <property type="molecule type" value="Genomic_DNA"/>
</dbReference>
<evidence type="ECO:0000313" key="5">
    <source>
        <dbReference type="Proteomes" id="UP001172159"/>
    </source>
</evidence>
<dbReference type="PANTHER" id="PTHR11188:SF17">
    <property type="entry name" value="FI21816P1"/>
    <property type="match status" value="1"/>
</dbReference>
<keyword evidence="5" id="KW-1185">Reference proteome</keyword>
<dbReference type="InterPro" id="IPR050357">
    <property type="entry name" value="Arrestin_domain-protein"/>
</dbReference>
<feature type="domain" description="Arrestin C-terminal-like" evidence="3">
    <location>
        <begin position="193"/>
        <end position="345"/>
    </location>
</feature>
<dbReference type="InterPro" id="IPR011021">
    <property type="entry name" value="Arrestin-like_N"/>
</dbReference>
<evidence type="ECO:0000259" key="3">
    <source>
        <dbReference type="SMART" id="SM01017"/>
    </source>
</evidence>
<dbReference type="GO" id="GO:0030674">
    <property type="term" value="F:protein-macromolecule adaptor activity"/>
    <property type="evidence" value="ECO:0007669"/>
    <property type="project" value="TreeGrafter"/>
</dbReference>
<organism evidence="4 5">
    <name type="scientific">Apiosordaria backusii</name>
    <dbReference type="NCBI Taxonomy" id="314023"/>
    <lineage>
        <taxon>Eukaryota</taxon>
        <taxon>Fungi</taxon>
        <taxon>Dikarya</taxon>
        <taxon>Ascomycota</taxon>
        <taxon>Pezizomycotina</taxon>
        <taxon>Sordariomycetes</taxon>
        <taxon>Sordariomycetidae</taxon>
        <taxon>Sordariales</taxon>
        <taxon>Lasiosphaeriaceae</taxon>
        <taxon>Apiosordaria</taxon>
    </lineage>
</organism>
<name>A0AA40ESQ1_9PEZI</name>
<dbReference type="SMART" id="SM01017">
    <property type="entry name" value="Arrestin_C"/>
    <property type="match status" value="1"/>
</dbReference>
<dbReference type="Proteomes" id="UP001172159">
    <property type="component" value="Unassembled WGS sequence"/>
</dbReference>
<evidence type="ECO:0000256" key="1">
    <source>
        <dbReference type="ARBA" id="ARBA00005298"/>
    </source>
</evidence>
<dbReference type="InterPro" id="IPR011022">
    <property type="entry name" value="Arrestin_C-like"/>
</dbReference>
<evidence type="ECO:0000313" key="4">
    <source>
        <dbReference type="EMBL" id="KAK0744818.1"/>
    </source>
</evidence>
<protein>
    <recommendedName>
        <fullName evidence="3">Arrestin C-terminal-like domain-containing protein</fullName>
    </recommendedName>
</protein>
<proteinExistence type="inferred from homology"/>
<evidence type="ECO:0000256" key="2">
    <source>
        <dbReference type="ARBA" id="ARBA00038766"/>
    </source>
</evidence>
<dbReference type="Gene3D" id="2.60.40.640">
    <property type="match status" value="1"/>
</dbReference>
<dbReference type="Pfam" id="PF02752">
    <property type="entry name" value="Arrestin_C"/>
    <property type="match status" value="1"/>
</dbReference>
<dbReference type="AlphaFoldDB" id="A0AA40ESQ1"/>
<dbReference type="InterPro" id="IPR014752">
    <property type="entry name" value="Arrestin-like_C"/>
</dbReference>
<dbReference type="GO" id="GO:0031625">
    <property type="term" value="F:ubiquitin protein ligase binding"/>
    <property type="evidence" value="ECO:0007669"/>
    <property type="project" value="TreeGrafter"/>
</dbReference>
<accession>A0AA40ESQ1</accession>
<dbReference type="SUPFAM" id="SSF81296">
    <property type="entry name" value="E set domains"/>
    <property type="match status" value="1"/>
</dbReference>
<reference evidence="4" key="1">
    <citation type="submission" date="2023-06" db="EMBL/GenBank/DDBJ databases">
        <title>Genome-scale phylogeny and comparative genomics of the fungal order Sordariales.</title>
        <authorList>
            <consortium name="Lawrence Berkeley National Laboratory"/>
            <person name="Hensen N."/>
            <person name="Bonometti L."/>
            <person name="Westerberg I."/>
            <person name="Brannstrom I.O."/>
            <person name="Guillou S."/>
            <person name="Cros-Aarteil S."/>
            <person name="Calhoun S."/>
            <person name="Haridas S."/>
            <person name="Kuo A."/>
            <person name="Mondo S."/>
            <person name="Pangilinan J."/>
            <person name="Riley R."/>
            <person name="Labutti K."/>
            <person name="Andreopoulos B."/>
            <person name="Lipzen A."/>
            <person name="Chen C."/>
            <person name="Yanf M."/>
            <person name="Daum C."/>
            <person name="Ng V."/>
            <person name="Clum A."/>
            <person name="Steindorff A."/>
            <person name="Ohm R."/>
            <person name="Martin F."/>
            <person name="Silar P."/>
            <person name="Natvig D."/>
            <person name="Lalanne C."/>
            <person name="Gautier V."/>
            <person name="Ament-Velasquez S.L."/>
            <person name="Kruys A."/>
            <person name="Hutchinson M.I."/>
            <person name="Powell A.J."/>
            <person name="Barry K."/>
            <person name="Miller A.N."/>
            <person name="Grigoriev I.V."/>
            <person name="Debuchy R."/>
            <person name="Gladieux P."/>
            <person name="Thoren M.H."/>
            <person name="Johannesson H."/>
        </authorList>
    </citation>
    <scope>NUCLEOTIDE SEQUENCE</scope>
    <source>
        <strain evidence="4">CBS 540.89</strain>
    </source>
</reference>
<dbReference type="GO" id="GO:0005829">
    <property type="term" value="C:cytosol"/>
    <property type="evidence" value="ECO:0007669"/>
    <property type="project" value="TreeGrafter"/>
</dbReference>
<comment type="similarity">
    <text evidence="1">Belongs to the arrestin family.</text>
</comment>
<dbReference type="GO" id="GO:0005886">
    <property type="term" value="C:plasma membrane"/>
    <property type="evidence" value="ECO:0007669"/>
    <property type="project" value="TreeGrafter"/>
</dbReference>
<comment type="subunit">
    <text evidence="2">Interacts with hulA.</text>
</comment>
<dbReference type="Pfam" id="PF00339">
    <property type="entry name" value="Arrestin_N"/>
    <property type="match status" value="1"/>
</dbReference>
<dbReference type="PANTHER" id="PTHR11188">
    <property type="entry name" value="ARRESTIN DOMAIN CONTAINING PROTEIN"/>
    <property type="match status" value="1"/>
</dbReference>
<dbReference type="GO" id="GO:0070086">
    <property type="term" value="P:ubiquitin-dependent endocytosis"/>
    <property type="evidence" value="ECO:0007669"/>
    <property type="project" value="TreeGrafter"/>
</dbReference>
<comment type="caution">
    <text evidence="4">The sequence shown here is derived from an EMBL/GenBank/DDBJ whole genome shotgun (WGS) entry which is preliminary data.</text>
</comment>
<dbReference type="InterPro" id="IPR014756">
    <property type="entry name" value="Ig_E-set"/>
</dbReference>